<name>A0ABU0RU24_9ACTN</name>
<comment type="caution">
    <text evidence="2">The sequence shown here is derived from an EMBL/GenBank/DDBJ whole genome shotgun (WGS) entry which is preliminary data.</text>
</comment>
<sequence length="295" mass="30948">MGVAGTQGAGLGLHPDGGVAPAAAHCGQDVHGVVPRVEEHSPPQVGDAVRAPCLDADQTAAGADARQLGLRDLVPQAGGECGQHCQGEECLERAGRRQFAVRVVRGEHLTGAGVGHQPRQCGHVPGESGCAGAEPGVGARAVQQPRVRRRRRRGGGAGTRTAAGGRRDRRERQHARHGQRTAGGGDPGRESDGHTANVRMDVPNAALPGPRTGPEHPDAAHGSPCEHVVRPKRGLRHGQRRLDAPQEGRVVGRVTEPLQEGLQTRLAVPRLQGPPQPLYGRQLGRRQEEFLATGA</sequence>
<dbReference type="EMBL" id="JAUSZS010000007">
    <property type="protein sequence ID" value="MDQ0935476.1"/>
    <property type="molecule type" value="Genomic_DNA"/>
</dbReference>
<proteinExistence type="predicted"/>
<gene>
    <name evidence="2" type="ORF">QFZ49_005448</name>
</gene>
<reference evidence="2 3" key="1">
    <citation type="submission" date="2023-07" db="EMBL/GenBank/DDBJ databases">
        <title>Comparative genomics of wheat-associated soil bacteria to identify genetic determinants of phenazine resistance.</title>
        <authorList>
            <person name="Mouncey N."/>
        </authorList>
    </citation>
    <scope>NUCLEOTIDE SEQUENCE [LARGE SCALE GENOMIC DNA]</scope>
    <source>
        <strain evidence="2 3">W2I16</strain>
    </source>
</reference>
<protein>
    <submittedName>
        <fullName evidence="2">Uncharacterized protein</fullName>
    </submittedName>
</protein>
<evidence type="ECO:0000313" key="3">
    <source>
        <dbReference type="Proteomes" id="UP001223072"/>
    </source>
</evidence>
<keyword evidence="3" id="KW-1185">Reference proteome</keyword>
<evidence type="ECO:0000256" key="1">
    <source>
        <dbReference type="SAM" id="MobiDB-lite"/>
    </source>
</evidence>
<feature type="compositionally biased region" description="Basic residues" evidence="1">
    <location>
        <begin position="230"/>
        <end position="239"/>
    </location>
</feature>
<accession>A0ABU0RU24</accession>
<dbReference type="Proteomes" id="UP001223072">
    <property type="component" value="Unassembled WGS sequence"/>
</dbReference>
<feature type="region of interest" description="Disordered" evidence="1">
    <location>
        <begin position="270"/>
        <end position="295"/>
    </location>
</feature>
<feature type="region of interest" description="Disordered" evidence="1">
    <location>
        <begin position="125"/>
        <end position="254"/>
    </location>
</feature>
<evidence type="ECO:0000313" key="2">
    <source>
        <dbReference type="EMBL" id="MDQ0935476.1"/>
    </source>
</evidence>
<organism evidence="2 3">
    <name type="scientific">Streptomyces turgidiscabies</name>
    <dbReference type="NCBI Taxonomy" id="85558"/>
    <lineage>
        <taxon>Bacteria</taxon>
        <taxon>Bacillati</taxon>
        <taxon>Actinomycetota</taxon>
        <taxon>Actinomycetes</taxon>
        <taxon>Kitasatosporales</taxon>
        <taxon>Streptomycetaceae</taxon>
        <taxon>Streptomyces</taxon>
    </lineage>
</organism>